<proteinExistence type="inferred from homology"/>
<evidence type="ECO:0000256" key="1">
    <source>
        <dbReference type="ARBA" id="ARBA00004196"/>
    </source>
</evidence>
<dbReference type="STRING" id="1072685.IX83_00460"/>
<evidence type="ECO:0000256" key="5">
    <source>
        <dbReference type="ARBA" id="ARBA00022729"/>
    </source>
</evidence>
<feature type="chain" id="PRO_5001718066" description="Metal ABC transporter substrate-binding protein" evidence="7">
    <location>
        <begin position="23"/>
        <end position="303"/>
    </location>
</feature>
<keyword evidence="5 7" id="KW-0732">Signal</keyword>
<dbReference type="EMBL" id="CP009238">
    <property type="protein sequence ID" value="AIL31997.1"/>
    <property type="molecule type" value="Genomic_DNA"/>
</dbReference>
<dbReference type="KEGG" id="bpsi:IX83_00460"/>
<dbReference type="GO" id="GO:0030313">
    <property type="term" value="C:cell envelope"/>
    <property type="evidence" value="ECO:0007669"/>
    <property type="project" value="UniProtKB-SubCell"/>
</dbReference>
<dbReference type="GO" id="GO:0007155">
    <property type="term" value="P:cell adhesion"/>
    <property type="evidence" value="ECO:0007669"/>
    <property type="project" value="InterPro"/>
</dbReference>
<protein>
    <recommendedName>
        <fullName evidence="10">Metal ABC transporter substrate-binding protein</fullName>
    </recommendedName>
</protein>
<dbReference type="InterPro" id="IPR006128">
    <property type="entry name" value="Lipoprotein_PsaA-like"/>
</dbReference>
<dbReference type="Pfam" id="PF01297">
    <property type="entry name" value="ZnuA"/>
    <property type="match status" value="1"/>
</dbReference>
<comment type="subcellular location">
    <subcellularLocation>
        <location evidence="1">Cell envelope</location>
    </subcellularLocation>
</comment>
<dbReference type="Gene3D" id="3.40.50.1980">
    <property type="entry name" value="Nitrogenase molybdenum iron protein domain"/>
    <property type="match status" value="2"/>
</dbReference>
<keyword evidence="4" id="KW-0479">Metal-binding</keyword>
<dbReference type="Proteomes" id="UP000028945">
    <property type="component" value="Chromosome"/>
</dbReference>
<dbReference type="PRINTS" id="PR00691">
    <property type="entry name" value="ADHESINB"/>
</dbReference>
<dbReference type="SUPFAM" id="SSF53807">
    <property type="entry name" value="Helical backbone' metal receptor"/>
    <property type="match status" value="1"/>
</dbReference>
<evidence type="ECO:0008006" key="10">
    <source>
        <dbReference type="Google" id="ProtNLM"/>
    </source>
</evidence>
<dbReference type="OrthoDB" id="9793396at2"/>
<dbReference type="PANTHER" id="PTHR42953:SF1">
    <property type="entry name" value="METAL-BINDING PROTEIN HI_0362-RELATED"/>
    <property type="match status" value="1"/>
</dbReference>
<name>A0A077DEZ1_9BURK</name>
<evidence type="ECO:0000256" key="6">
    <source>
        <dbReference type="RuleBase" id="RU003512"/>
    </source>
</evidence>
<organism evidence="8 9">
    <name type="scientific">Basilea psittacipulmonis DSM 24701</name>
    <dbReference type="NCBI Taxonomy" id="1072685"/>
    <lineage>
        <taxon>Bacteria</taxon>
        <taxon>Pseudomonadati</taxon>
        <taxon>Pseudomonadota</taxon>
        <taxon>Betaproteobacteria</taxon>
        <taxon>Burkholderiales</taxon>
        <taxon>Alcaligenaceae</taxon>
        <taxon>Basilea</taxon>
    </lineage>
</organism>
<gene>
    <name evidence="8" type="ORF">IX83_00460</name>
</gene>
<dbReference type="InterPro" id="IPR006129">
    <property type="entry name" value="AdhesinB"/>
</dbReference>
<keyword evidence="9" id="KW-1185">Reference proteome</keyword>
<comment type="similarity">
    <text evidence="2 6">Belongs to the bacterial solute-binding protein 9 family.</text>
</comment>
<keyword evidence="3 6" id="KW-0813">Transport</keyword>
<evidence type="ECO:0000256" key="2">
    <source>
        <dbReference type="ARBA" id="ARBA00011028"/>
    </source>
</evidence>
<dbReference type="eggNOG" id="COG0803">
    <property type="taxonomic scope" value="Bacteria"/>
</dbReference>
<dbReference type="GO" id="GO:0046872">
    <property type="term" value="F:metal ion binding"/>
    <property type="evidence" value="ECO:0007669"/>
    <property type="project" value="UniProtKB-KW"/>
</dbReference>
<evidence type="ECO:0000256" key="7">
    <source>
        <dbReference type="SAM" id="SignalP"/>
    </source>
</evidence>
<sequence>MKGWVKLAVVLVLSVASLVAESKVKVVTSFSILQDMVQQIGGEAVEVVSLVPIGADVHEFDPSPQSVATLANANLLVINGLGFDDWTQRLVKSAGYKGLTVVATKGVVLIEVDEAHHHHDGPHHDHEHHGKWDPHAWQDLSNAVIYVQNIVEALRKIDPEHASDYEQRGDAYVASIKLLDAETKAKFASLPPARKQMVTNHDAFSYFAKAYGIKVHAAMGISSASRPSAKIIASLIDEIKEEKVPAVFFENIFNARLIEQLARDSGAKVGGKLYTDSISESGPTSTYLGMFQYNVDTIFNAIR</sequence>
<dbReference type="PANTHER" id="PTHR42953">
    <property type="entry name" value="HIGH-AFFINITY ZINC UPTAKE SYSTEM PROTEIN ZNUA-RELATED"/>
    <property type="match status" value="1"/>
</dbReference>
<dbReference type="GO" id="GO:0030001">
    <property type="term" value="P:metal ion transport"/>
    <property type="evidence" value="ECO:0007669"/>
    <property type="project" value="InterPro"/>
</dbReference>
<dbReference type="RefSeq" id="WP_038497889.1">
    <property type="nucleotide sequence ID" value="NZ_AFWK01000051.1"/>
</dbReference>
<dbReference type="PRINTS" id="PR00690">
    <property type="entry name" value="ADHESNFAMILY"/>
</dbReference>
<evidence type="ECO:0000313" key="9">
    <source>
        <dbReference type="Proteomes" id="UP000028945"/>
    </source>
</evidence>
<evidence type="ECO:0000256" key="3">
    <source>
        <dbReference type="ARBA" id="ARBA00022448"/>
    </source>
</evidence>
<dbReference type="HOGENOM" id="CLU_016838_1_1_4"/>
<dbReference type="InterPro" id="IPR006127">
    <property type="entry name" value="ZnuA-like"/>
</dbReference>
<evidence type="ECO:0000313" key="8">
    <source>
        <dbReference type="EMBL" id="AIL31997.1"/>
    </source>
</evidence>
<reference evidence="8 9" key="1">
    <citation type="journal article" date="2014" name="BMC Genomics">
        <title>A genomic perspective on a new bacterial genus and species from the Alcaligenaceae family, Basilea psittacipulmonis.</title>
        <authorList>
            <person name="Whiteson K.L."/>
            <person name="Hernandez D."/>
            <person name="Lazarevic V."/>
            <person name="Gaia N."/>
            <person name="Farinelli L."/>
            <person name="Francois P."/>
            <person name="Pilo P."/>
            <person name="Frey J."/>
            <person name="Schrenzel J."/>
        </authorList>
    </citation>
    <scope>NUCLEOTIDE SEQUENCE [LARGE SCALE GENOMIC DNA]</scope>
    <source>
        <strain evidence="8 9">DSM 24701</strain>
    </source>
</reference>
<evidence type="ECO:0000256" key="4">
    <source>
        <dbReference type="ARBA" id="ARBA00022723"/>
    </source>
</evidence>
<accession>A0A077DEZ1</accession>
<dbReference type="InterPro" id="IPR050492">
    <property type="entry name" value="Bact_metal-bind_prot9"/>
</dbReference>
<feature type="signal peptide" evidence="7">
    <location>
        <begin position="1"/>
        <end position="22"/>
    </location>
</feature>
<dbReference type="AlphaFoldDB" id="A0A077DEZ1"/>
<dbReference type="CDD" id="cd01137">
    <property type="entry name" value="PsaA"/>
    <property type="match status" value="1"/>
</dbReference>